<dbReference type="GO" id="GO:0045944">
    <property type="term" value="P:positive regulation of transcription by RNA polymerase II"/>
    <property type="evidence" value="ECO:0007669"/>
    <property type="project" value="TreeGrafter"/>
</dbReference>
<evidence type="ECO:0000256" key="1">
    <source>
        <dbReference type="ARBA" id="ARBA00001180"/>
    </source>
</evidence>
<dbReference type="InterPro" id="IPR036412">
    <property type="entry name" value="HAD-like_sf"/>
</dbReference>
<feature type="region of interest" description="Disordered" evidence="3">
    <location>
        <begin position="284"/>
        <end position="451"/>
    </location>
</feature>
<feature type="compositionally biased region" description="Basic and acidic residues" evidence="3">
    <location>
        <begin position="428"/>
        <end position="448"/>
    </location>
</feature>
<accession>A0A1I8B9N2</accession>
<dbReference type="GO" id="GO:0032869">
    <property type="term" value="P:cellular response to insulin stimulus"/>
    <property type="evidence" value="ECO:0007669"/>
    <property type="project" value="TreeGrafter"/>
</dbReference>
<feature type="region of interest" description="Disordered" evidence="3">
    <location>
        <begin position="90"/>
        <end position="173"/>
    </location>
</feature>
<dbReference type="PANTHER" id="PTHR12181">
    <property type="entry name" value="LIPIN"/>
    <property type="match status" value="1"/>
</dbReference>
<dbReference type="SUPFAM" id="SSF56784">
    <property type="entry name" value="HAD-like"/>
    <property type="match status" value="1"/>
</dbReference>
<dbReference type="Proteomes" id="UP000095281">
    <property type="component" value="Unplaced"/>
</dbReference>
<comment type="catalytic activity">
    <reaction evidence="1">
        <text>a 1,2-diacyl-sn-glycero-3-phosphate + H2O = a 1,2-diacyl-sn-glycerol + phosphate</text>
        <dbReference type="Rhea" id="RHEA:27429"/>
        <dbReference type="ChEBI" id="CHEBI:15377"/>
        <dbReference type="ChEBI" id="CHEBI:17815"/>
        <dbReference type="ChEBI" id="CHEBI:43474"/>
        <dbReference type="ChEBI" id="CHEBI:58608"/>
        <dbReference type="EC" id="3.1.3.4"/>
    </reaction>
    <physiologicalReaction direction="left-to-right" evidence="1">
        <dbReference type="Rhea" id="RHEA:27430"/>
    </physiologicalReaction>
</comment>
<dbReference type="GO" id="GO:0019432">
    <property type="term" value="P:triglyceride biosynthetic process"/>
    <property type="evidence" value="ECO:0007669"/>
    <property type="project" value="TreeGrafter"/>
</dbReference>
<feature type="domain" description="LNS2/PITP" evidence="4">
    <location>
        <begin position="738"/>
        <end position="893"/>
    </location>
</feature>
<feature type="compositionally biased region" description="Polar residues" evidence="3">
    <location>
        <begin position="286"/>
        <end position="304"/>
    </location>
</feature>
<evidence type="ECO:0000259" key="4">
    <source>
        <dbReference type="SMART" id="SM00775"/>
    </source>
</evidence>
<proteinExistence type="inferred from homology"/>
<name>A0A1I8B9N2_MELHA</name>
<dbReference type="GO" id="GO:0008195">
    <property type="term" value="F:phosphatidate phosphatase activity"/>
    <property type="evidence" value="ECO:0007669"/>
    <property type="project" value="UniProtKB-EC"/>
</dbReference>
<dbReference type="SMART" id="SM00775">
    <property type="entry name" value="LNS2"/>
    <property type="match status" value="1"/>
</dbReference>
<dbReference type="GO" id="GO:0003713">
    <property type="term" value="F:transcription coactivator activity"/>
    <property type="evidence" value="ECO:0007669"/>
    <property type="project" value="TreeGrafter"/>
</dbReference>
<evidence type="ECO:0000256" key="2">
    <source>
        <dbReference type="ARBA" id="ARBA00005476"/>
    </source>
</evidence>
<dbReference type="Pfam" id="PF04571">
    <property type="entry name" value="Lipin_N"/>
    <property type="match status" value="2"/>
</dbReference>
<dbReference type="Pfam" id="PF08235">
    <property type="entry name" value="LNS2"/>
    <property type="match status" value="1"/>
</dbReference>
<dbReference type="GO" id="GO:0005634">
    <property type="term" value="C:nucleus"/>
    <property type="evidence" value="ECO:0007669"/>
    <property type="project" value="TreeGrafter"/>
</dbReference>
<feature type="region of interest" description="Disordered" evidence="3">
    <location>
        <begin position="551"/>
        <end position="575"/>
    </location>
</feature>
<dbReference type="WBParaSite" id="MhA1_Contig170.frz3.fgene4">
    <property type="protein sequence ID" value="MhA1_Contig170.frz3.fgene4"/>
    <property type="gene ID" value="MhA1_Contig170.frz3.fgene4"/>
</dbReference>
<feature type="compositionally biased region" description="Basic and acidic residues" evidence="3">
    <location>
        <begin position="556"/>
        <end position="572"/>
    </location>
</feature>
<protein>
    <submittedName>
        <fullName evidence="6">LNS2 domain-containing protein</fullName>
    </submittedName>
</protein>
<reference evidence="6" key="1">
    <citation type="submission" date="2016-11" db="UniProtKB">
        <authorList>
            <consortium name="WormBaseParasite"/>
        </authorList>
    </citation>
    <scope>IDENTIFICATION</scope>
</reference>
<evidence type="ECO:0000256" key="3">
    <source>
        <dbReference type="SAM" id="MobiDB-lite"/>
    </source>
</evidence>
<feature type="compositionally biased region" description="Polar residues" evidence="3">
    <location>
        <begin position="338"/>
        <end position="354"/>
    </location>
</feature>
<dbReference type="InterPro" id="IPR013209">
    <property type="entry name" value="LNS2"/>
</dbReference>
<dbReference type="AlphaFoldDB" id="A0A1I8B9N2"/>
<evidence type="ECO:0000313" key="5">
    <source>
        <dbReference type="Proteomes" id="UP000095281"/>
    </source>
</evidence>
<organism evidence="5 6">
    <name type="scientific">Meloidogyne hapla</name>
    <name type="common">Root-knot nematode worm</name>
    <dbReference type="NCBI Taxonomy" id="6305"/>
    <lineage>
        <taxon>Eukaryota</taxon>
        <taxon>Metazoa</taxon>
        <taxon>Ecdysozoa</taxon>
        <taxon>Nematoda</taxon>
        <taxon>Chromadorea</taxon>
        <taxon>Rhabditida</taxon>
        <taxon>Tylenchina</taxon>
        <taxon>Tylenchomorpha</taxon>
        <taxon>Tylenchoidea</taxon>
        <taxon>Meloidogynidae</taxon>
        <taxon>Meloidogyninae</taxon>
        <taxon>Meloidogyne</taxon>
    </lineage>
</organism>
<evidence type="ECO:0000313" key="6">
    <source>
        <dbReference type="WBParaSite" id="MhA1_Contig170.frz3.fgene4"/>
    </source>
</evidence>
<comment type="similarity">
    <text evidence="2">Belongs to the lipin family.</text>
</comment>
<dbReference type="InterPro" id="IPR007651">
    <property type="entry name" value="Lipin_N"/>
</dbReference>
<dbReference type="InterPro" id="IPR031315">
    <property type="entry name" value="LNS2/PITP"/>
</dbReference>
<dbReference type="InterPro" id="IPR026058">
    <property type="entry name" value="LIPIN"/>
</dbReference>
<dbReference type="OMA" id="DHERFCA"/>
<feature type="compositionally biased region" description="Basic and acidic residues" evidence="3">
    <location>
        <begin position="391"/>
        <end position="407"/>
    </location>
</feature>
<keyword evidence="5" id="KW-1185">Reference proteome</keyword>
<feature type="compositionally biased region" description="Polar residues" evidence="3">
    <location>
        <begin position="313"/>
        <end position="327"/>
    </location>
</feature>
<sequence length="980" mass="109199">MNYVYYIFNNVKYLYNSMNSATLSGAIDVIVVEQPDGTMLSTPFHVRFGKYGVFNYDDKYVDIQINNEEIDLKMKLGENGVAFFVEKPSDETELPSHLETSPLPDEIDETDGASRLTPSAKESKSGDQIRPVKRSPRKDSAVVRPRKGSSSSDDELPVQKRPPQQQRQKKMLPFSSSIYSCRENRSLPDLSILPGDYIQNDINSQIVSARVMVVGECENGKKKSKHKRKATFGAIDMQKMINENNVAKNVNVGIIHHSKSASVALKNVIGADLNLSSSLDLEKSSPYVNGGQQQSSSFSTNSPQNDEKEESKQSNSPESSTKTTFFCSSDDEEDHNIENSNNNLLKPPINSNVASDIADGALSDPEVDRQGNSPDMNDPEWKWGEIPKSSKTKDSSRSTAKKIEKQGRWNWFRWSRQPQQDEGEETTDGDKLAKNNVLADKKEEEKQQGKGLYLQDLGNDPAKLEKYFGTRSGAMSISSNASNFDSGKGVSLGTSPSSALSINDETDTATLTGIVVDGINKPNCTAHSLENLTVTAENIIGSTSATSISTPTAILEKSKDKPTSRSRFDSGHSDASCATDLNLSDEEFLATTAKAIISGPSKKYKRSLRLSSDQLKLLNLDYGSNDARFSAIDVIVVEQPDGTMLSTPFHVRFGKYGVFNYDDKYVDIQINNEEIDLKMKLGENGVAFFVENNVTHNLFKLLKLEYGYNDARFSITTKFQGTAWCSCHIYLLRWCDKLVISDIDGTITKSDVLGHVIPAIGGTWAHSGVAELYTRIKNNGYQMVYLSSRAIGQSHYTKTYLQSIAQGSQTLPDGPVLLSPTSVLMAFKKEVIERRPEEFKIACLSDLKSLFPINRPFFAGFGNRETDVKSYKAVDVPLERILIINPSGCLRRADKIAYVSDYMSMAIDTVDFIFPPISLYSDPSLEIECSEFKTWRCDPQSFEYLVDQELQAYEERRKKNIADEEEALKKRKSLSRNKRK</sequence>
<dbReference type="GO" id="GO:0009062">
    <property type="term" value="P:fatty acid catabolic process"/>
    <property type="evidence" value="ECO:0007669"/>
    <property type="project" value="TreeGrafter"/>
</dbReference>
<dbReference type="PANTHER" id="PTHR12181:SF12">
    <property type="entry name" value="PHOSPHATIDATE PHOSPHATASE"/>
    <property type="match status" value="1"/>
</dbReference>